<dbReference type="EMBL" id="VHIZ01000037">
    <property type="protein sequence ID" value="TPV28776.1"/>
    <property type="molecule type" value="Genomic_DNA"/>
</dbReference>
<evidence type="ECO:0000313" key="3">
    <source>
        <dbReference type="Proteomes" id="UP000316142"/>
    </source>
</evidence>
<accession>A0ABY2ZD78</accession>
<protein>
    <submittedName>
        <fullName evidence="2">Uncharacterized protein</fullName>
    </submittedName>
</protein>
<proteinExistence type="predicted"/>
<dbReference type="Proteomes" id="UP000316142">
    <property type="component" value="Unassembled WGS sequence"/>
</dbReference>
<dbReference type="RefSeq" id="WP_140923389.1">
    <property type="nucleotide sequence ID" value="NZ_CP122311.1"/>
</dbReference>
<gene>
    <name evidence="2" type="ORF">FJW00_07410</name>
</gene>
<feature type="region of interest" description="Disordered" evidence="1">
    <location>
        <begin position="44"/>
        <end position="67"/>
    </location>
</feature>
<reference evidence="2 3" key="1">
    <citation type="submission" date="2019-06" db="EMBL/GenBank/DDBJ databases">
        <title>Taxogenomics and systematics of the genus Pantoea.</title>
        <authorList>
            <person name="Tambong J.T."/>
        </authorList>
    </citation>
    <scope>NUCLEOTIDE SEQUENCE [LARGE SCALE GENOMIC DNA]</scope>
    <source>
        <strain evidence="2 3">LMG 2558</strain>
    </source>
</reference>
<organism evidence="2 3">
    <name type="scientific">Pantoea anthophila</name>
    <dbReference type="NCBI Taxonomy" id="470931"/>
    <lineage>
        <taxon>Bacteria</taxon>
        <taxon>Pseudomonadati</taxon>
        <taxon>Pseudomonadota</taxon>
        <taxon>Gammaproteobacteria</taxon>
        <taxon>Enterobacterales</taxon>
        <taxon>Erwiniaceae</taxon>
        <taxon>Pantoea</taxon>
    </lineage>
</organism>
<comment type="caution">
    <text evidence="2">The sequence shown here is derived from an EMBL/GenBank/DDBJ whole genome shotgun (WGS) entry which is preliminary data.</text>
</comment>
<keyword evidence="3" id="KW-1185">Reference proteome</keyword>
<evidence type="ECO:0000313" key="2">
    <source>
        <dbReference type="EMBL" id="TPV28776.1"/>
    </source>
</evidence>
<evidence type="ECO:0000256" key="1">
    <source>
        <dbReference type="SAM" id="MobiDB-lite"/>
    </source>
</evidence>
<feature type="compositionally biased region" description="Basic and acidic residues" evidence="1">
    <location>
        <begin position="46"/>
        <end position="59"/>
    </location>
</feature>
<name>A0ABY2ZD78_9GAMM</name>
<sequence length="67" mass="7548">MKITVVFEDTGVEEEHDFEAKPRAGDLITLPRDGKGEDFIVLIEPDPDHTHDDDRDGHPTKARVRPA</sequence>